<keyword evidence="1" id="KW-0732">Signal</keyword>
<dbReference type="EMBL" id="DRLF01000346">
    <property type="protein sequence ID" value="HEC07193.1"/>
    <property type="molecule type" value="Genomic_DNA"/>
</dbReference>
<organism evidence="2">
    <name type="scientific">Thiolapillus brandeum</name>
    <dbReference type="NCBI Taxonomy" id="1076588"/>
    <lineage>
        <taxon>Bacteria</taxon>
        <taxon>Pseudomonadati</taxon>
        <taxon>Pseudomonadota</taxon>
        <taxon>Gammaproteobacteria</taxon>
        <taxon>Chromatiales</taxon>
        <taxon>Sedimenticolaceae</taxon>
        <taxon>Thiolapillus</taxon>
    </lineage>
</organism>
<feature type="chain" id="PRO_5033009487" description="CopL family metal-binding regulatory protein" evidence="1">
    <location>
        <begin position="28"/>
        <end position="125"/>
    </location>
</feature>
<proteinExistence type="predicted"/>
<gene>
    <name evidence="2" type="ORF">ENJ12_10085</name>
</gene>
<sequence length="125" mass="13196">MRILQQKIIAVLLSLLLGLLPLQGAFAAETGGHQHGALSDMSMTPVNADHDRMPDMAQDCDQCEQDSCCSGSSCSVDHCVSCTLAAVLLPDTSLTLPSVAAVRLAGLESRISNATLFSLFRPPRA</sequence>
<name>A0A831RZU8_9GAMM</name>
<comment type="caution">
    <text evidence="2">The sequence shown here is derived from an EMBL/GenBank/DDBJ whole genome shotgun (WGS) entry which is preliminary data.</text>
</comment>
<reference evidence="2" key="1">
    <citation type="journal article" date="2020" name="mSystems">
        <title>Genome- and Community-Level Interaction Insights into Carbon Utilization and Element Cycling Functions of Hydrothermarchaeota in Hydrothermal Sediment.</title>
        <authorList>
            <person name="Zhou Z."/>
            <person name="Liu Y."/>
            <person name="Xu W."/>
            <person name="Pan J."/>
            <person name="Luo Z.H."/>
            <person name="Li M."/>
        </authorList>
    </citation>
    <scope>NUCLEOTIDE SEQUENCE [LARGE SCALE GENOMIC DNA]</scope>
    <source>
        <strain evidence="2">HyVt-458</strain>
    </source>
</reference>
<evidence type="ECO:0000313" key="2">
    <source>
        <dbReference type="EMBL" id="HEC07193.1"/>
    </source>
</evidence>
<protein>
    <recommendedName>
        <fullName evidence="3">CopL family metal-binding regulatory protein</fullName>
    </recommendedName>
</protein>
<dbReference type="AlphaFoldDB" id="A0A831RZU8"/>
<dbReference type="Proteomes" id="UP000886339">
    <property type="component" value="Unassembled WGS sequence"/>
</dbReference>
<feature type="signal peptide" evidence="1">
    <location>
        <begin position="1"/>
        <end position="27"/>
    </location>
</feature>
<evidence type="ECO:0000256" key="1">
    <source>
        <dbReference type="SAM" id="SignalP"/>
    </source>
</evidence>
<evidence type="ECO:0008006" key="3">
    <source>
        <dbReference type="Google" id="ProtNLM"/>
    </source>
</evidence>
<accession>A0A831RZU8</accession>